<evidence type="ECO:0000313" key="2">
    <source>
        <dbReference type="EMBL" id="MFC3022520.1"/>
    </source>
</evidence>
<dbReference type="PANTHER" id="PTHR35867">
    <property type="entry name" value="PROTEIN RSEC"/>
    <property type="match status" value="1"/>
</dbReference>
<dbReference type="Pfam" id="PF04246">
    <property type="entry name" value="RseC_MucC"/>
    <property type="match status" value="1"/>
</dbReference>
<feature type="transmembrane region" description="Helical" evidence="1">
    <location>
        <begin position="83"/>
        <end position="105"/>
    </location>
</feature>
<evidence type="ECO:0000313" key="3">
    <source>
        <dbReference type="Proteomes" id="UP001595384"/>
    </source>
</evidence>
<dbReference type="Proteomes" id="UP001595384">
    <property type="component" value="Unassembled WGS sequence"/>
</dbReference>
<dbReference type="EMBL" id="JBHRSE010000007">
    <property type="protein sequence ID" value="MFC3022520.1"/>
    <property type="molecule type" value="Genomic_DNA"/>
</dbReference>
<reference evidence="3" key="1">
    <citation type="journal article" date="2019" name="Int. J. Syst. Evol. Microbiol.">
        <title>The Global Catalogue of Microorganisms (GCM) 10K type strain sequencing project: providing services to taxonomists for standard genome sequencing and annotation.</title>
        <authorList>
            <consortium name="The Broad Institute Genomics Platform"/>
            <consortium name="The Broad Institute Genome Sequencing Center for Infectious Disease"/>
            <person name="Wu L."/>
            <person name="Ma J."/>
        </authorList>
    </citation>
    <scope>NUCLEOTIDE SEQUENCE [LARGE SCALE GENOMIC DNA]</scope>
    <source>
        <strain evidence="3">KCTC 62784</strain>
    </source>
</reference>
<name>A0ABV7C882_9VIBR</name>
<dbReference type="InterPro" id="IPR026268">
    <property type="entry name" value="RseC"/>
</dbReference>
<keyword evidence="3" id="KW-1185">Reference proteome</keyword>
<organism evidence="2 3">
    <name type="scientific">Vibrio zhugei</name>
    <dbReference type="NCBI Taxonomy" id="2479546"/>
    <lineage>
        <taxon>Bacteria</taxon>
        <taxon>Pseudomonadati</taxon>
        <taxon>Pseudomonadota</taxon>
        <taxon>Gammaproteobacteria</taxon>
        <taxon>Vibrionales</taxon>
        <taxon>Vibrionaceae</taxon>
        <taxon>Vibrio</taxon>
    </lineage>
</organism>
<comment type="caution">
    <text evidence="2">The sequence shown here is derived from an EMBL/GenBank/DDBJ whole genome shotgun (WGS) entry which is preliminary data.</text>
</comment>
<sequence>MMTALATVQGVESHSGEYQIQLSCEQKTSCSSCASKSSCGTGLVSSAVKTKALLWQLTTDKRVQAGQIVEIGFPEKSLLQSAALVYIVPLIMMMLGTAVGSYWFAPLLAGGEGIVILSAFVFMALGIGFAKYLSPRLELRSQQEVVLLRVLGEPIV</sequence>
<keyword evidence="1" id="KW-0472">Membrane</keyword>
<dbReference type="RefSeq" id="WP_123016884.1">
    <property type="nucleotide sequence ID" value="NZ_AP024911.1"/>
</dbReference>
<gene>
    <name evidence="2" type="ORF">ACFODT_01530</name>
</gene>
<accession>A0ABV7C882</accession>
<dbReference type="PANTHER" id="PTHR35867:SF1">
    <property type="entry name" value="PROTEIN RSEC"/>
    <property type="match status" value="1"/>
</dbReference>
<keyword evidence="1" id="KW-0812">Transmembrane</keyword>
<dbReference type="InterPro" id="IPR007359">
    <property type="entry name" value="SigmaE_reg_RseC_MucC"/>
</dbReference>
<evidence type="ECO:0000256" key="1">
    <source>
        <dbReference type="SAM" id="Phobius"/>
    </source>
</evidence>
<protein>
    <submittedName>
        <fullName evidence="2">SoxR reducing system RseC family protein</fullName>
    </submittedName>
</protein>
<dbReference type="PIRSF" id="PIRSF004923">
    <property type="entry name" value="RseC"/>
    <property type="match status" value="1"/>
</dbReference>
<proteinExistence type="predicted"/>
<feature type="transmembrane region" description="Helical" evidence="1">
    <location>
        <begin position="111"/>
        <end position="133"/>
    </location>
</feature>
<keyword evidence="1" id="KW-1133">Transmembrane helix</keyword>